<dbReference type="InterPro" id="IPR050218">
    <property type="entry name" value="LptD"/>
</dbReference>
<dbReference type="Pfam" id="PF04453">
    <property type="entry name" value="LptD"/>
    <property type="match status" value="1"/>
</dbReference>
<comment type="subunit">
    <text evidence="1">Component of the lipopolysaccharide transport and assembly complex.</text>
</comment>
<comment type="caution">
    <text evidence="1">Lacks conserved residue(s) required for the propagation of feature annotation.</text>
</comment>
<dbReference type="Gene3D" id="2.60.450.10">
    <property type="entry name" value="Lipopolysaccharide (LPS) transport protein A like domain"/>
    <property type="match status" value="1"/>
</dbReference>
<feature type="domain" description="LptD C-terminal" evidence="2">
    <location>
        <begin position="322"/>
        <end position="691"/>
    </location>
</feature>
<keyword evidence="1" id="KW-0472">Membrane</keyword>
<dbReference type="PANTHER" id="PTHR30189:SF1">
    <property type="entry name" value="LPS-ASSEMBLY PROTEIN LPTD"/>
    <property type="match status" value="1"/>
</dbReference>
<comment type="caution">
    <text evidence="3">The sequence shown here is derived from an EMBL/GenBank/DDBJ whole genome shotgun (WGS) entry which is preliminary data.</text>
</comment>
<evidence type="ECO:0000259" key="2">
    <source>
        <dbReference type="Pfam" id="PF04453"/>
    </source>
</evidence>
<organism evidence="3 4">
    <name type="scientific">Pseudahrensia aquimaris</name>
    <dbReference type="NCBI Taxonomy" id="744461"/>
    <lineage>
        <taxon>Bacteria</taxon>
        <taxon>Pseudomonadati</taxon>
        <taxon>Pseudomonadota</taxon>
        <taxon>Alphaproteobacteria</taxon>
        <taxon>Hyphomicrobiales</taxon>
        <taxon>Ahrensiaceae</taxon>
        <taxon>Pseudahrensia</taxon>
    </lineage>
</organism>
<dbReference type="HAMAP" id="MF_01411">
    <property type="entry name" value="LPS_assembly_LptD"/>
    <property type="match status" value="1"/>
</dbReference>
<protein>
    <recommendedName>
        <fullName evidence="1">LPS-assembly protein LptD</fullName>
    </recommendedName>
</protein>
<accession>A0ABW3FB58</accession>
<dbReference type="RefSeq" id="WP_377211531.1">
    <property type="nucleotide sequence ID" value="NZ_JBHTJV010000003.1"/>
</dbReference>
<dbReference type="EMBL" id="JBHTJV010000003">
    <property type="protein sequence ID" value="MFD0915684.1"/>
    <property type="molecule type" value="Genomic_DNA"/>
</dbReference>
<evidence type="ECO:0000313" key="3">
    <source>
        <dbReference type="EMBL" id="MFD0915684.1"/>
    </source>
</evidence>
<dbReference type="InterPro" id="IPR020889">
    <property type="entry name" value="LipoPS_assembly_LptD"/>
</dbReference>
<keyword evidence="4" id="KW-1185">Reference proteome</keyword>
<comment type="similarity">
    <text evidence="1">Belongs to the LptD family.</text>
</comment>
<dbReference type="PANTHER" id="PTHR30189">
    <property type="entry name" value="LPS-ASSEMBLY PROTEIN"/>
    <property type="match status" value="1"/>
</dbReference>
<comment type="subcellular location">
    <subcellularLocation>
        <location evidence="1">Cell outer membrane</location>
    </subcellularLocation>
</comment>
<keyword evidence="1" id="KW-0998">Cell outer membrane</keyword>
<sequence length="798" mass="87791">MAPLETAIHAVPVRRAAFPRVLMQVTASALLSTALVALPATVSPALFQANAQELPTGGPRDPNAQLLLKADELIYDNDNEVVSAVGNVQLDYDGYNVVADRVSYNQRTRRVMASGNVEILEPDGNRIFADEIDLTDDFGEGFINALRVETPDNTRFAAESAERFAGQKTVFNHGIYTACEPCKENPERPPLWQVKASKVILDGVTKTVTYQNARFELFGLPIAYLPYFSHADPSVKRKSGFLVPRIGQKSDLGWFYRQSYFLVTGDSHDLTFSGTYYEDQGFMGEVEWRQRFDNGAYNIRIAGISQQGQDEFSTAPDLNEVERGMISSEGLFNINSRWVFGWNLMAQTDDTFSNTYDIEDYSNSTYTNDIFLRGIAGKSFFELAGYEYNNQGSNYFIEDEQAFVRPVLDYNLVTTPASLGGELSLDVNVTSLERDVLDTQSLLGGTVINTFGAEGETTRASVDLNWQTTIVTDNGFTITPFLGLRGDVTSVDATGTAGSLAIEQGSTARFMPTVGIEASYPILVRTESSSHVFEPVVQLLLRPDLNETGILPNDDAQSLVFDATTLFSRDKFSGFDRIEGGSRANVGIRYSGIFDNGLSLNGIFGQSFHLGGDNPFDQADLVNVGGASGLDTDRSDYVASLGLTSRFGLGLNAKARFDNSDFDVRRGEARISYGSPNFAISSSYIFIDQQDEIGITDPRQQVLVSGSVKLAEHWRAFGSMSYDIENSTMFLKKAGLSYADECFSLSLAFQETNSRYDTDNANQSISFAIGIRTIGDFQESIDTEDLEDFGRGGFLDNL</sequence>
<dbReference type="InterPro" id="IPR007543">
    <property type="entry name" value="LptD_C"/>
</dbReference>
<comment type="function">
    <text evidence="1">Involved in the assembly of lipopolysaccharide (LPS) at the surface of the outer membrane.</text>
</comment>
<proteinExistence type="inferred from homology"/>
<evidence type="ECO:0000313" key="4">
    <source>
        <dbReference type="Proteomes" id="UP001597101"/>
    </source>
</evidence>
<keyword evidence="1" id="KW-0732">Signal</keyword>
<dbReference type="Proteomes" id="UP001597101">
    <property type="component" value="Unassembled WGS sequence"/>
</dbReference>
<name>A0ABW3FB58_9HYPH</name>
<gene>
    <name evidence="1" type="primary">lptD</name>
    <name evidence="3" type="ORF">ACFQ14_04630</name>
</gene>
<evidence type="ECO:0000256" key="1">
    <source>
        <dbReference type="HAMAP-Rule" id="MF_01411"/>
    </source>
</evidence>
<reference evidence="4" key="1">
    <citation type="journal article" date="2019" name="Int. J. Syst. Evol. Microbiol.">
        <title>The Global Catalogue of Microorganisms (GCM) 10K type strain sequencing project: providing services to taxonomists for standard genome sequencing and annotation.</title>
        <authorList>
            <consortium name="The Broad Institute Genomics Platform"/>
            <consortium name="The Broad Institute Genome Sequencing Center for Infectious Disease"/>
            <person name="Wu L."/>
            <person name="Ma J."/>
        </authorList>
    </citation>
    <scope>NUCLEOTIDE SEQUENCE [LARGE SCALE GENOMIC DNA]</scope>
    <source>
        <strain evidence="4">CCUG 60023</strain>
    </source>
</reference>